<comment type="similarity">
    <text evidence="2 9">Belongs to the NAPRTase family.</text>
</comment>
<dbReference type="Pfam" id="PF17767">
    <property type="entry name" value="NAPRTase_N"/>
    <property type="match status" value="1"/>
</dbReference>
<evidence type="ECO:0000259" key="10">
    <source>
        <dbReference type="Pfam" id="PF17767"/>
    </source>
</evidence>
<gene>
    <name evidence="11" type="ordered locus">Cfla_2863</name>
</gene>
<comment type="catalytic activity">
    <reaction evidence="8 9">
        <text>5-phospho-alpha-D-ribose 1-diphosphate + nicotinate + ATP + H2O = nicotinate beta-D-ribonucleotide + ADP + phosphate + diphosphate</text>
        <dbReference type="Rhea" id="RHEA:36163"/>
        <dbReference type="ChEBI" id="CHEBI:15377"/>
        <dbReference type="ChEBI" id="CHEBI:30616"/>
        <dbReference type="ChEBI" id="CHEBI:32544"/>
        <dbReference type="ChEBI" id="CHEBI:33019"/>
        <dbReference type="ChEBI" id="CHEBI:43474"/>
        <dbReference type="ChEBI" id="CHEBI:57502"/>
        <dbReference type="ChEBI" id="CHEBI:58017"/>
        <dbReference type="ChEBI" id="CHEBI:456216"/>
        <dbReference type="EC" id="6.3.4.21"/>
    </reaction>
</comment>
<keyword evidence="12" id="KW-1185">Reference proteome</keyword>
<evidence type="ECO:0000313" key="11">
    <source>
        <dbReference type="EMBL" id="ADG75747.1"/>
    </source>
</evidence>
<dbReference type="AlphaFoldDB" id="D5UK86"/>
<dbReference type="STRING" id="446466.Cfla_2863"/>
<dbReference type="GO" id="GO:0004516">
    <property type="term" value="F:nicotinate phosphoribosyltransferase activity"/>
    <property type="evidence" value="ECO:0007669"/>
    <property type="project" value="UniProtKB-UniRule"/>
</dbReference>
<evidence type="ECO:0000256" key="2">
    <source>
        <dbReference type="ARBA" id="ARBA00010897"/>
    </source>
</evidence>
<dbReference type="PIRSF" id="PIRSF000484">
    <property type="entry name" value="NAPRT"/>
    <property type="match status" value="1"/>
</dbReference>
<dbReference type="SUPFAM" id="SSF51690">
    <property type="entry name" value="Nicotinate/Quinolinate PRTase C-terminal domain-like"/>
    <property type="match status" value="1"/>
</dbReference>
<accession>D5UK86</accession>
<evidence type="ECO:0000256" key="7">
    <source>
        <dbReference type="ARBA" id="ARBA00022679"/>
    </source>
</evidence>
<comment type="pathway">
    <text evidence="1 9">Cofactor biosynthesis; NAD(+) biosynthesis; nicotinate D-ribonucleotide from nicotinate: step 1/1.</text>
</comment>
<sequence>MVTMTTTTPTVATSTAMLTDHYELTMLRAALVDGTAHHRAVFEAFARRLPQGRRYGVVAGLGRIVEAIESFRFDAAHVAWLQDTGVVDERTAGYLLDYRFTGDVDAYREGEIYFPNSPVLTVTGTFAECVVLETLVLSILNHDSAIASAAARMVTAADGRPLLEMGSRRTHEDAAVAAARAAYLVGFAATSNLQAGFRYGVPTRGTAAHAFTLAHRSEADAFASQVAALGTGTTLLVDTYDVPQGLRTAVGTAGTDLGGVRLDSGDLADEARRARALLDSLGATSTRIAVTSDLDEHTIAALADAPVDLYGAGTRLVGGSGHPTAGMVYKLVAIADAPGRDAPMRPVVKKAAGKGSVGGRKVAYRSLDHQGHATREVVVVRHLPGAPESGLGRALQVPVVRDGDVVHQPPLAAVRAHHRGAKAELTALDLDLAPGTPRLVADPTALGNLIGATA</sequence>
<dbReference type="NCBIfam" id="NF006698">
    <property type="entry name" value="PRK09243.1-5"/>
    <property type="match status" value="1"/>
</dbReference>
<dbReference type="GO" id="GO:0005829">
    <property type="term" value="C:cytosol"/>
    <property type="evidence" value="ECO:0007669"/>
    <property type="project" value="TreeGrafter"/>
</dbReference>
<dbReference type="OrthoDB" id="9770610at2"/>
<dbReference type="Gene3D" id="3.20.140.10">
    <property type="entry name" value="nicotinate phosphoribosyltransferase"/>
    <property type="match status" value="1"/>
</dbReference>
<dbReference type="UniPathway" id="UPA00253">
    <property type="reaction ID" value="UER00457"/>
</dbReference>
<dbReference type="NCBIfam" id="NF009131">
    <property type="entry name" value="PRK12484.1"/>
    <property type="match status" value="1"/>
</dbReference>
<evidence type="ECO:0000256" key="5">
    <source>
        <dbReference type="ARBA" id="ARBA00022598"/>
    </source>
</evidence>
<name>D5UK86_CELFN</name>
<evidence type="ECO:0000256" key="9">
    <source>
        <dbReference type="RuleBase" id="RU365100"/>
    </source>
</evidence>
<dbReference type="GO" id="GO:0034355">
    <property type="term" value="P:NAD+ biosynthetic process via the salvage pathway"/>
    <property type="evidence" value="ECO:0007669"/>
    <property type="project" value="TreeGrafter"/>
</dbReference>
<proteinExistence type="inferred from homology"/>
<evidence type="ECO:0000313" key="12">
    <source>
        <dbReference type="Proteomes" id="UP000000849"/>
    </source>
</evidence>
<dbReference type="InterPro" id="IPR013785">
    <property type="entry name" value="Aldolase_TIM"/>
</dbReference>
<feature type="domain" description="Nicotinate phosphoribosyltransferase N-terminal" evidence="10">
    <location>
        <begin position="17"/>
        <end position="141"/>
    </location>
</feature>
<organism evidence="11 12">
    <name type="scientific">Cellulomonas flavigena (strain ATCC 482 / DSM 20109 / BCRC 11376 / JCM 18109 / NBRC 3775 / NCIMB 8073 / NRS 134)</name>
    <dbReference type="NCBI Taxonomy" id="446466"/>
    <lineage>
        <taxon>Bacteria</taxon>
        <taxon>Bacillati</taxon>
        <taxon>Actinomycetota</taxon>
        <taxon>Actinomycetes</taxon>
        <taxon>Micrococcales</taxon>
        <taxon>Cellulomonadaceae</taxon>
        <taxon>Cellulomonas</taxon>
    </lineage>
</organism>
<dbReference type="EMBL" id="CP001964">
    <property type="protein sequence ID" value="ADG75747.1"/>
    <property type="molecule type" value="Genomic_DNA"/>
</dbReference>
<dbReference type="GO" id="GO:0016757">
    <property type="term" value="F:glycosyltransferase activity"/>
    <property type="evidence" value="ECO:0007669"/>
    <property type="project" value="UniProtKB-KW"/>
</dbReference>
<dbReference type="eggNOG" id="COG1488">
    <property type="taxonomic scope" value="Bacteria"/>
</dbReference>
<keyword evidence="11" id="KW-0328">Glycosyltransferase</keyword>
<protein>
    <recommendedName>
        <fullName evidence="3 9">Nicotinate phosphoribosyltransferase</fullName>
        <ecNumber evidence="3 9">6.3.4.21</ecNumber>
    </recommendedName>
</protein>
<reference evidence="11 12" key="1">
    <citation type="journal article" date="2010" name="Stand. Genomic Sci.">
        <title>Complete genome sequence of Cellulomonas flavigena type strain (134).</title>
        <authorList>
            <person name="Abt B."/>
            <person name="Foster B."/>
            <person name="Lapidus A."/>
            <person name="Clum A."/>
            <person name="Sun H."/>
            <person name="Pukall R."/>
            <person name="Lucas S."/>
            <person name="Glavina Del Rio T."/>
            <person name="Nolan M."/>
            <person name="Tice H."/>
            <person name="Cheng J.F."/>
            <person name="Pitluck S."/>
            <person name="Liolios K."/>
            <person name="Ivanova N."/>
            <person name="Mavromatis K."/>
            <person name="Ovchinnikova G."/>
            <person name="Pati A."/>
            <person name="Goodwin L."/>
            <person name="Chen A."/>
            <person name="Palaniappan K."/>
            <person name="Land M."/>
            <person name="Hauser L."/>
            <person name="Chang Y.J."/>
            <person name="Jeffries C.D."/>
            <person name="Rohde M."/>
            <person name="Goker M."/>
            <person name="Woyke T."/>
            <person name="Bristow J."/>
            <person name="Eisen J.A."/>
            <person name="Markowitz V."/>
            <person name="Hugenholtz P."/>
            <person name="Kyrpides N.C."/>
            <person name="Klenk H.P."/>
        </authorList>
    </citation>
    <scope>NUCLEOTIDE SEQUENCE [LARGE SCALE GENOMIC DNA]</scope>
    <source>
        <strain evidence="12">ATCC 482 / DSM 20109 / BCRC 11376 / JCM 18109 / NBRC 3775 / NCIMB 8073 / NRS 134</strain>
    </source>
</reference>
<comment type="PTM">
    <text evidence="9">Transiently phosphorylated on a His residue during the reaction cycle. Phosphorylation strongly increases the affinity for substrates and increases the rate of nicotinate D-ribonucleotide production. Dephosphorylation regenerates the low-affinity form of the enzyme, leading to product release.</text>
</comment>
<comment type="function">
    <text evidence="9">Catalyzes the first step in the biosynthesis of NAD from nicotinic acid, the ATP-dependent synthesis of beta-nicotinate D-ribonucleotide from nicotinate and 5-phospho-D-ribose 1-phosphate.</text>
</comment>
<evidence type="ECO:0000256" key="3">
    <source>
        <dbReference type="ARBA" id="ARBA00013236"/>
    </source>
</evidence>
<dbReference type="KEGG" id="cfl:Cfla_2863"/>
<dbReference type="HOGENOM" id="CLU_025154_3_0_11"/>
<evidence type="ECO:0000256" key="4">
    <source>
        <dbReference type="ARBA" id="ARBA00022553"/>
    </source>
</evidence>
<keyword evidence="6 9" id="KW-0662">Pyridine nucleotide biosynthesis</keyword>
<dbReference type="PANTHER" id="PTHR11098">
    <property type="entry name" value="NICOTINATE PHOSPHORIBOSYLTRANSFERASE"/>
    <property type="match status" value="1"/>
</dbReference>
<dbReference type="Proteomes" id="UP000000849">
    <property type="component" value="Chromosome"/>
</dbReference>
<dbReference type="InterPro" id="IPR040727">
    <property type="entry name" value="NAPRTase_N"/>
</dbReference>
<evidence type="ECO:0000256" key="8">
    <source>
        <dbReference type="ARBA" id="ARBA00048668"/>
    </source>
</evidence>
<dbReference type="PANTHER" id="PTHR11098:SF8">
    <property type="entry name" value="NICOTINATE PHOSPHORIBOSYLTRANSFERASE PNCB1"/>
    <property type="match status" value="1"/>
</dbReference>
<dbReference type="SUPFAM" id="SSF54675">
    <property type="entry name" value="Nicotinate/Quinolinate PRTase N-terminal domain-like"/>
    <property type="match status" value="1"/>
</dbReference>
<dbReference type="InterPro" id="IPR006405">
    <property type="entry name" value="Nic_PRibTrfase_pncB"/>
</dbReference>
<dbReference type="Gene3D" id="3.20.20.70">
    <property type="entry name" value="Aldolase class I"/>
    <property type="match status" value="1"/>
</dbReference>
<keyword evidence="4" id="KW-0597">Phosphoprotein</keyword>
<keyword evidence="7 9" id="KW-0808">Transferase</keyword>
<dbReference type="EC" id="6.3.4.21" evidence="3 9"/>
<evidence type="ECO:0000256" key="1">
    <source>
        <dbReference type="ARBA" id="ARBA00004952"/>
    </source>
</evidence>
<dbReference type="InterPro" id="IPR036068">
    <property type="entry name" value="Nicotinate_pribotase-like_C"/>
</dbReference>
<evidence type="ECO:0000256" key="6">
    <source>
        <dbReference type="ARBA" id="ARBA00022642"/>
    </source>
</evidence>
<dbReference type="RefSeq" id="WP_013118078.1">
    <property type="nucleotide sequence ID" value="NC_014151.1"/>
</dbReference>
<keyword evidence="5 9" id="KW-0436">Ligase</keyword>
<dbReference type="InterPro" id="IPR007229">
    <property type="entry name" value="Nic_PRibTrfase-Fam"/>
</dbReference>
<dbReference type="NCBIfam" id="TIGR01513">
    <property type="entry name" value="NAPRTase_put"/>
    <property type="match status" value="1"/>
</dbReference>